<dbReference type="Pfam" id="PF00823">
    <property type="entry name" value="PPE"/>
    <property type="match status" value="1"/>
</dbReference>
<keyword evidence="5" id="KW-1185">Reference proteome</keyword>
<comment type="similarity">
    <text evidence="1">Belongs to the mycobacterial PPE family.</text>
</comment>
<feature type="compositionally biased region" description="Basic and acidic residues" evidence="2">
    <location>
        <begin position="406"/>
        <end position="416"/>
    </location>
</feature>
<dbReference type="InterPro" id="IPR038332">
    <property type="entry name" value="PPE_sf"/>
</dbReference>
<feature type="compositionally biased region" description="Pro residues" evidence="2">
    <location>
        <begin position="266"/>
        <end position="296"/>
    </location>
</feature>
<comment type="caution">
    <text evidence="4">The sequence shown here is derived from an EMBL/GenBank/DDBJ whole genome shotgun (WGS) entry which is preliminary data.</text>
</comment>
<proteinExistence type="inferred from homology"/>
<name>A0ABS2S6A6_9PSEU</name>
<reference evidence="4 5" key="1">
    <citation type="submission" date="2021-01" db="EMBL/GenBank/DDBJ databases">
        <title>Sequencing the genomes of 1000 actinobacteria strains.</title>
        <authorList>
            <person name="Klenk H.-P."/>
        </authorList>
    </citation>
    <scope>NUCLEOTIDE SEQUENCE [LARGE SCALE GENOMIC DNA]</scope>
    <source>
        <strain evidence="4 5">DSM 44581</strain>
    </source>
</reference>
<gene>
    <name evidence="4" type="ORF">JOE68_001491</name>
</gene>
<feature type="region of interest" description="Disordered" evidence="2">
    <location>
        <begin position="192"/>
        <end position="445"/>
    </location>
</feature>
<evidence type="ECO:0000313" key="5">
    <source>
        <dbReference type="Proteomes" id="UP001195724"/>
    </source>
</evidence>
<evidence type="ECO:0000313" key="4">
    <source>
        <dbReference type="EMBL" id="MBM7810626.1"/>
    </source>
</evidence>
<dbReference type="SUPFAM" id="SSF140459">
    <property type="entry name" value="PE/PPE dimer-like"/>
    <property type="match status" value="1"/>
</dbReference>
<dbReference type="Gene3D" id="1.20.1260.20">
    <property type="entry name" value="PPE superfamily"/>
    <property type="match status" value="1"/>
</dbReference>
<feature type="compositionally biased region" description="Basic and acidic residues" evidence="2">
    <location>
        <begin position="238"/>
        <end position="256"/>
    </location>
</feature>
<evidence type="ECO:0000256" key="2">
    <source>
        <dbReference type="SAM" id="MobiDB-lite"/>
    </source>
</evidence>
<dbReference type="RefSeq" id="WP_204841571.1">
    <property type="nucleotide sequence ID" value="NZ_JAFBCL010000001.1"/>
</dbReference>
<feature type="compositionally biased region" description="Low complexity" evidence="2">
    <location>
        <begin position="374"/>
        <end position="392"/>
    </location>
</feature>
<evidence type="ECO:0000259" key="3">
    <source>
        <dbReference type="Pfam" id="PF00823"/>
    </source>
</evidence>
<evidence type="ECO:0000256" key="1">
    <source>
        <dbReference type="ARBA" id="ARBA00010652"/>
    </source>
</evidence>
<dbReference type="InterPro" id="IPR000030">
    <property type="entry name" value="PPE_dom"/>
</dbReference>
<protein>
    <recommendedName>
        <fullName evidence="3">PPE domain-containing protein</fullName>
    </recommendedName>
</protein>
<sequence length="445" mass="45831">MTEIGNHNFDAQSHRQLYDRIHGGPGYAAAQPVDDAWNSFRAVMGNAKAELESAIKDAGAVWIGAAGERFGSGSAPLVQWAEDARTAGVETHDAFSAQASHYIGARTTMPEPVQVTSTANDDYFGIPAGFTHLVGGQTDQDVQEQQANEAKREAVRVMNGYRDGASSAVGALGTFVPPPQVVTQVVEPKFEQPQAHEQYTPQLSDHRSVGTRSLQQHQTAQPPVAPPPVLPPDGGVPDGRDTGRGDTGRGDTDLSDARPPVDVAPRPNPAPLPPPTQAPPPITGPYPPPLLKPGPPNHRDRATARPGPPPRPIDDTRNTRPPRGSGGPPTGGGSAAGGSPTGGAPRFGGGPPGAQGPTGQPPGPGGSSGVAQDGPANRPGAAANPVRGAAGATPMGGGVMGAPQRGRGEDDLEHRTAPYLEELSDVWGEDDSPRVAPPVIGEDDR</sequence>
<accession>A0ABS2S6A6</accession>
<feature type="domain" description="PPE" evidence="3">
    <location>
        <begin position="20"/>
        <end position="172"/>
    </location>
</feature>
<feature type="compositionally biased region" description="Polar residues" evidence="2">
    <location>
        <begin position="210"/>
        <end position="221"/>
    </location>
</feature>
<feature type="compositionally biased region" description="Gly residues" evidence="2">
    <location>
        <begin position="324"/>
        <end position="353"/>
    </location>
</feature>
<dbReference type="EMBL" id="JAFBCL010000001">
    <property type="protein sequence ID" value="MBM7810626.1"/>
    <property type="molecule type" value="Genomic_DNA"/>
</dbReference>
<organism evidence="4 5">
    <name type="scientific">Saccharothrix algeriensis</name>
    <dbReference type="NCBI Taxonomy" id="173560"/>
    <lineage>
        <taxon>Bacteria</taxon>
        <taxon>Bacillati</taxon>
        <taxon>Actinomycetota</taxon>
        <taxon>Actinomycetes</taxon>
        <taxon>Pseudonocardiales</taxon>
        <taxon>Pseudonocardiaceae</taxon>
        <taxon>Saccharothrix</taxon>
    </lineage>
</organism>
<dbReference type="Proteomes" id="UP001195724">
    <property type="component" value="Unassembled WGS sequence"/>
</dbReference>